<accession>A0A0D9XT60</accession>
<dbReference type="AlphaFoldDB" id="A0A0D9XT60"/>
<evidence type="ECO:0000313" key="1">
    <source>
        <dbReference type="EnsemblPlants" id="LPERR11G13530.2"/>
    </source>
</evidence>
<keyword evidence="2" id="KW-1185">Reference proteome</keyword>
<reference evidence="2" key="2">
    <citation type="submission" date="2013-12" db="EMBL/GenBank/DDBJ databases">
        <authorList>
            <person name="Yu Y."/>
            <person name="Lee S."/>
            <person name="de Baynast K."/>
            <person name="Wissotski M."/>
            <person name="Liu L."/>
            <person name="Talag J."/>
            <person name="Goicoechea J."/>
            <person name="Angelova A."/>
            <person name="Jetty R."/>
            <person name="Kudrna D."/>
            <person name="Golser W."/>
            <person name="Rivera L."/>
            <person name="Zhang J."/>
            <person name="Wing R."/>
        </authorList>
    </citation>
    <scope>NUCLEOTIDE SEQUENCE</scope>
</reference>
<protein>
    <submittedName>
        <fullName evidence="1">Uncharacterized protein</fullName>
    </submittedName>
</protein>
<evidence type="ECO:0000313" key="2">
    <source>
        <dbReference type="Proteomes" id="UP000032180"/>
    </source>
</evidence>
<dbReference type="EnsemblPlants" id="LPERR11G13530.2">
    <property type="protein sequence ID" value="LPERR11G13530.2"/>
    <property type="gene ID" value="LPERR11G13530"/>
</dbReference>
<proteinExistence type="predicted"/>
<dbReference type="Gramene" id="LPERR11G13530.2">
    <property type="protein sequence ID" value="LPERR11G13530.2"/>
    <property type="gene ID" value="LPERR11G13530"/>
</dbReference>
<reference evidence="1 2" key="1">
    <citation type="submission" date="2012-08" db="EMBL/GenBank/DDBJ databases">
        <title>Oryza genome evolution.</title>
        <authorList>
            <person name="Wing R.A."/>
        </authorList>
    </citation>
    <scope>NUCLEOTIDE SEQUENCE</scope>
</reference>
<sequence length="67" mass="7814">MGKIAVAVRLLSRTLRPLWSTLCYYIIKEKIRTMFQMSARRIVLQTCGEDGSKFVRGSVHRSSRRVR</sequence>
<reference evidence="1" key="3">
    <citation type="submission" date="2015-04" db="UniProtKB">
        <authorList>
            <consortium name="EnsemblPlants"/>
        </authorList>
    </citation>
    <scope>IDENTIFICATION</scope>
</reference>
<organism evidence="1 2">
    <name type="scientific">Leersia perrieri</name>
    <dbReference type="NCBI Taxonomy" id="77586"/>
    <lineage>
        <taxon>Eukaryota</taxon>
        <taxon>Viridiplantae</taxon>
        <taxon>Streptophyta</taxon>
        <taxon>Embryophyta</taxon>
        <taxon>Tracheophyta</taxon>
        <taxon>Spermatophyta</taxon>
        <taxon>Magnoliopsida</taxon>
        <taxon>Liliopsida</taxon>
        <taxon>Poales</taxon>
        <taxon>Poaceae</taxon>
        <taxon>BOP clade</taxon>
        <taxon>Oryzoideae</taxon>
        <taxon>Oryzeae</taxon>
        <taxon>Oryzinae</taxon>
        <taxon>Leersia</taxon>
    </lineage>
</organism>
<dbReference type="Proteomes" id="UP000032180">
    <property type="component" value="Chromosome 11"/>
</dbReference>
<name>A0A0D9XT60_9ORYZ</name>